<sequence>LKKREDEIEDGSVSYHCLQFFDYLMASFREVRDLLLDSFDDGELSEDEFLLLYDLNTSKNPDFPYECCGEFSLDDLDDSECFAEFRVHKTDIPVLLEALQLPQTFICRQGTKCDGIEGLCIALRRAAYPCRYSDLIQRFGRPVPELSMISNLVMDTIYQQHHHRLTQWNNTLLSPALLETYAHAVYQKGSPLSNCFGFIDGTVRPICKPGENQRIVYNGHKRVHALKFQSVALPNGIIASMYGPVEGKKHDSAMLADSGLLQQLEHYAFSRAGEPMALYGDPAYPLRVHLQVPYRCAGMTPRMEEYNKAMSAVRISVEWLFGDIINYFKFLDFKKNLKISLSAVGKMYMACAILRNALTCMYGNSTSEFFALNPPSVREYFN</sequence>
<dbReference type="PANTHER" id="PTHR34615">
    <property type="entry name" value="PX DOMAIN-CONTAINING PROTEIN"/>
    <property type="match status" value="1"/>
</dbReference>
<organism evidence="4 5">
    <name type="scientific">Porites lobata</name>
    <dbReference type="NCBI Taxonomy" id="104759"/>
    <lineage>
        <taxon>Eukaryota</taxon>
        <taxon>Metazoa</taxon>
        <taxon>Cnidaria</taxon>
        <taxon>Anthozoa</taxon>
        <taxon>Hexacorallia</taxon>
        <taxon>Scleractinia</taxon>
        <taxon>Fungiina</taxon>
        <taxon>Poritidae</taxon>
        <taxon>Porites</taxon>
    </lineage>
</organism>
<accession>A0ABN8PDC7</accession>
<gene>
    <name evidence="4" type="ORF">PLOB_00041684</name>
</gene>
<comment type="cofactor">
    <cofactor evidence="1">
        <name>a divalent metal cation</name>
        <dbReference type="ChEBI" id="CHEBI:60240"/>
    </cofactor>
</comment>
<evidence type="ECO:0000256" key="1">
    <source>
        <dbReference type="ARBA" id="ARBA00001968"/>
    </source>
</evidence>
<feature type="non-terminal residue" evidence="4">
    <location>
        <position position="1"/>
    </location>
</feature>
<evidence type="ECO:0000256" key="2">
    <source>
        <dbReference type="ARBA" id="ARBA00022723"/>
    </source>
</evidence>
<protein>
    <recommendedName>
        <fullName evidence="3">DDE Tnp4 domain-containing protein</fullName>
    </recommendedName>
</protein>
<dbReference type="PANTHER" id="PTHR34615:SF1">
    <property type="entry name" value="PX DOMAIN-CONTAINING PROTEIN"/>
    <property type="match status" value="1"/>
</dbReference>
<dbReference type="Pfam" id="PF13359">
    <property type="entry name" value="DDE_Tnp_4"/>
    <property type="match status" value="1"/>
</dbReference>
<evidence type="ECO:0000313" key="5">
    <source>
        <dbReference type="Proteomes" id="UP001159405"/>
    </source>
</evidence>
<dbReference type="EMBL" id="CALNXK010000066">
    <property type="protein sequence ID" value="CAH3141446.1"/>
    <property type="molecule type" value="Genomic_DNA"/>
</dbReference>
<evidence type="ECO:0000313" key="4">
    <source>
        <dbReference type="EMBL" id="CAH3141446.1"/>
    </source>
</evidence>
<comment type="caution">
    <text evidence="4">The sequence shown here is derived from an EMBL/GenBank/DDBJ whole genome shotgun (WGS) entry which is preliminary data.</text>
</comment>
<proteinExistence type="predicted"/>
<keyword evidence="2" id="KW-0479">Metal-binding</keyword>
<evidence type="ECO:0000259" key="3">
    <source>
        <dbReference type="Pfam" id="PF13359"/>
    </source>
</evidence>
<feature type="domain" description="DDE Tnp4" evidence="3">
    <location>
        <begin position="199"/>
        <end position="356"/>
    </location>
</feature>
<dbReference type="Proteomes" id="UP001159405">
    <property type="component" value="Unassembled WGS sequence"/>
</dbReference>
<reference evidence="4 5" key="1">
    <citation type="submission" date="2022-05" db="EMBL/GenBank/DDBJ databases">
        <authorList>
            <consortium name="Genoscope - CEA"/>
            <person name="William W."/>
        </authorList>
    </citation>
    <scope>NUCLEOTIDE SEQUENCE [LARGE SCALE GENOMIC DNA]</scope>
</reference>
<keyword evidence="5" id="KW-1185">Reference proteome</keyword>
<dbReference type="InterPro" id="IPR027806">
    <property type="entry name" value="HARBI1_dom"/>
</dbReference>
<name>A0ABN8PDC7_9CNID</name>